<feature type="transmembrane region" description="Helical" evidence="5">
    <location>
        <begin position="343"/>
        <end position="369"/>
    </location>
</feature>
<dbReference type="PROSITE" id="PS50850">
    <property type="entry name" value="MFS"/>
    <property type="match status" value="1"/>
</dbReference>
<feature type="domain" description="Major facilitator superfamily (MFS) profile" evidence="6">
    <location>
        <begin position="1"/>
        <end position="435"/>
    </location>
</feature>
<feature type="transmembrane region" description="Helical" evidence="5">
    <location>
        <begin position="381"/>
        <end position="400"/>
    </location>
</feature>
<dbReference type="WBParaSite" id="BXY_0860200.1">
    <property type="protein sequence ID" value="BXY_0860200.1"/>
    <property type="gene ID" value="BXY_0860200"/>
</dbReference>
<name>A0A1I7S6G4_BURXY</name>
<feature type="transmembrane region" description="Helical" evidence="5">
    <location>
        <begin position="279"/>
        <end position="299"/>
    </location>
</feature>
<dbReference type="GO" id="GO:0016020">
    <property type="term" value="C:membrane"/>
    <property type="evidence" value="ECO:0007669"/>
    <property type="project" value="UniProtKB-SubCell"/>
</dbReference>
<keyword evidence="3 5" id="KW-1133">Transmembrane helix</keyword>
<evidence type="ECO:0000256" key="5">
    <source>
        <dbReference type="SAM" id="Phobius"/>
    </source>
</evidence>
<dbReference type="GO" id="GO:0006820">
    <property type="term" value="P:monoatomic anion transport"/>
    <property type="evidence" value="ECO:0007669"/>
    <property type="project" value="TreeGrafter"/>
</dbReference>
<keyword evidence="2 5" id="KW-0812">Transmembrane</keyword>
<dbReference type="FunFam" id="1.20.1250.20:FF:000532">
    <property type="entry name" value="SLC (SoLute Carrier) homolog"/>
    <property type="match status" value="1"/>
</dbReference>
<dbReference type="AlphaFoldDB" id="A0A1I7S6G4"/>
<feature type="transmembrane region" description="Helical" evidence="5">
    <location>
        <begin position="112"/>
        <end position="130"/>
    </location>
</feature>
<accession>A0A1I7S6G4</accession>
<reference evidence="8" key="1">
    <citation type="submission" date="2016-11" db="UniProtKB">
        <authorList>
            <consortium name="WormBaseParasite"/>
        </authorList>
    </citation>
    <scope>IDENTIFICATION</scope>
</reference>
<dbReference type="InterPro" id="IPR050382">
    <property type="entry name" value="MFS_Na/Anion_cotransporter"/>
</dbReference>
<dbReference type="InterPro" id="IPR020846">
    <property type="entry name" value="MFS_dom"/>
</dbReference>
<feature type="transmembrane region" description="Helical" evidence="5">
    <location>
        <begin position="80"/>
        <end position="100"/>
    </location>
</feature>
<evidence type="ECO:0000313" key="7">
    <source>
        <dbReference type="Proteomes" id="UP000095284"/>
    </source>
</evidence>
<keyword evidence="4 5" id="KW-0472">Membrane</keyword>
<sequence>MVNTTAIEETNSGGESGLSMAKPFVDKCPALEESSTQLGYKGKFEWSTFQQSFLVSALFYTSLFTIPISGTLADRFNAKYIILTSVVIYAALTIATPLLANLDYYAFVGGRFSMGFVDGMIFPAITSVVAKWFPPSERSTAAATYTCGAQLAVVVNALVAPELCLIDLWDGWPFIFYGAGLVSILAVILIGIFLANTPNECTWIGQKEKKYLNQKLEVETSLSKMQKKPKVPYKKILTSPVVLSIALNDMSYSFSYIMFSQFLPSYLRDVLHINLAQNGLFTAIPFAVMVLVKIPMASLADYLRHRGIFSITQSCKIMQAYACIGLASTFVALALFVDCTRVGLAIFLFIAFGATFAGQVAGAYTAILFVAPPFVGTVSSVATFVGMIASIGAPTVFSWFNVHNTEKEYRNVFLFSAAVNFFSGLMFVIFGSAEVQPWAKVQRIEVNPQSETVDVDRF</sequence>
<evidence type="ECO:0000256" key="2">
    <source>
        <dbReference type="ARBA" id="ARBA00022692"/>
    </source>
</evidence>
<feature type="transmembrane region" description="Helical" evidence="5">
    <location>
        <begin position="142"/>
        <end position="160"/>
    </location>
</feature>
<organism evidence="7 8">
    <name type="scientific">Bursaphelenchus xylophilus</name>
    <name type="common">Pinewood nematode worm</name>
    <name type="synonym">Aphelenchoides xylophilus</name>
    <dbReference type="NCBI Taxonomy" id="6326"/>
    <lineage>
        <taxon>Eukaryota</taxon>
        <taxon>Metazoa</taxon>
        <taxon>Ecdysozoa</taxon>
        <taxon>Nematoda</taxon>
        <taxon>Chromadorea</taxon>
        <taxon>Rhabditida</taxon>
        <taxon>Tylenchina</taxon>
        <taxon>Tylenchomorpha</taxon>
        <taxon>Aphelenchoidea</taxon>
        <taxon>Aphelenchoididae</taxon>
        <taxon>Bursaphelenchus</taxon>
    </lineage>
</organism>
<dbReference type="InterPro" id="IPR036259">
    <property type="entry name" value="MFS_trans_sf"/>
</dbReference>
<comment type="subcellular location">
    <subcellularLocation>
        <location evidence="1">Membrane</location>
        <topology evidence="1">Multi-pass membrane protein</topology>
    </subcellularLocation>
</comment>
<dbReference type="SUPFAM" id="SSF103473">
    <property type="entry name" value="MFS general substrate transporter"/>
    <property type="match status" value="1"/>
</dbReference>
<dbReference type="Gene3D" id="1.20.1250.20">
    <property type="entry name" value="MFS general substrate transporter like domains"/>
    <property type="match status" value="2"/>
</dbReference>
<evidence type="ECO:0000313" key="8">
    <source>
        <dbReference type="WBParaSite" id="BXY_0860200.1"/>
    </source>
</evidence>
<feature type="transmembrane region" description="Helical" evidence="5">
    <location>
        <begin position="320"/>
        <end position="337"/>
    </location>
</feature>
<feature type="transmembrane region" description="Helical" evidence="5">
    <location>
        <begin position="53"/>
        <end position="73"/>
    </location>
</feature>
<dbReference type="Proteomes" id="UP000095284">
    <property type="component" value="Unplaced"/>
</dbReference>
<feature type="transmembrane region" description="Helical" evidence="5">
    <location>
        <begin position="412"/>
        <end position="433"/>
    </location>
</feature>
<dbReference type="Pfam" id="PF07690">
    <property type="entry name" value="MFS_1"/>
    <property type="match status" value="1"/>
</dbReference>
<protein>
    <submittedName>
        <fullName evidence="8">MFS domain-containing protein</fullName>
    </submittedName>
</protein>
<evidence type="ECO:0000256" key="3">
    <source>
        <dbReference type="ARBA" id="ARBA00022989"/>
    </source>
</evidence>
<dbReference type="eggNOG" id="KOG2532">
    <property type="taxonomic scope" value="Eukaryota"/>
</dbReference>
<feature type="transmembrane region" description="Helical" evidence="5">
    <location>
        <begin position="172"/>
        <end position="195"/>
    </location>
</feature>
<dbReference type="PANTHER" id="PTHR11662:SF405">
    <property type="entry name" value="PROTEIN CBG12249"/>
    <property type="match status" value="1"/>
</dbReference>
<proteinExistence type="predicted"/>
<dbReference type="PANTHER" id="PTHR11662">
    <property type="entry name" value="SOLUTE CARRIER FAMILY 17"/>
    <property type="match status" value="1"/>
</dbReference>
<evidence type="ECO:0000259" key="6">
    <source>
        <dbReference type="PROSITE" id="PS50850"/>
    </source>
</evidence>
<dbReference type="GO" id="GO:0022857">
    <property type="term" value="F:transmembrane transporter activity"/>
    <property type="evidence" value="ECO:0007669"/>
    <property type="project" value="InterPro"/>
</dbReference>
<dbReference type="InterPro" id="IPR011701">
    <property type="entry name" value="MFS"/>
</dbReference>
<evidence type="ECO:0000256" key="4">
    <source>
        <dbReference type="ARBA" id="ARBA00023136"/>
    </source>
</evidence>
<evidence type="ECO:0000256" key="1">
    <source>
        <dbReference type="ARBA" id="ARBA00004141"/>
    </source>
</evidence>